<evidence type="ECO:0000256" key="3">
    <source>
        <dbReference type="ARBA" id="ARBA00012834"/>
    </source>
</evidence>
<evidence type="ECO:0000256" key="7">
    <source>
        <dbReference type="ARBA" id="ARBA00022691"/>
    </source>
</evidence>
<gene>
    <name evidence="11" type="ORF">BMF94_4617</name>
</gene>
<keyword evidence="7 8" id="KW-0949">S-adenosyl-L-methionine</keyword>
<feature type="binding site" evidence="9">
    <location>
        <position position="98"/>
    </location>
    <ligand>
        <name>S-adenosyl-L-methionine</name>
        <dbReference type="ChEBI" id="CHEBI:59789"/>
    </ligand>
</feature>
<dbReference type="PANTHER" id="PTHR13600:SF21">
    <property type="entry name" value="LEUCINE CARBOXYL METHYLTRANSFERASE 1"/>
    <property type="match status" value="1"/>
</dbReference>
<keyword evidence="5 8" id="KW-0489">Methyltransferase</keyword>
<organism evidence="11 12">
    <name type="scientific">Rhodotorula taiwanensis</name>
    <dbReference type="NCBI Taxonomy" id="741276"/>
    <lineage>
        <taxon>Eukaryota</taxon>
        <taxon>Fungi</taxon>
        <taxon>Dikarya</taxon>
        <taxon>Basidiomycota</taxon>
        <taxon>Pucciniomycotina</taxon>
        <taxon>Microbotryomycetes</taxon>
        <taxon>Sporidiobolales</taxon>
        <taxon>Sporidiobolaceae</taxon>
        <taxon>Rhodotorula</taxon>
    </lineage>
</organism>
<evidence type="ECO:0000256" key="9">
    <source>
        <dbReference type="PIRSR" id="PIRSR016305-1"/>
    </source>
</evidence>
<reference evidence="11 12" key="1">
    <citation type="journal article" date="2018" name="Front. Microbiol.">
        <title>Prospects for Fungal Bioremediation of Acidic Radioactive Waste Sites: Characterization and Genome Sequence of Rhodotorula taiwanensis MD1149.</title>
        <authorList>
            <person name="Tkavc R."/>
            <person name="Matrosova V.Y."/>
            <person name="Grichenko O.E."/>
            <person name="Gostincar C."/>
            <person name="Volpe R.P."/>
            <person name="Klimenkova P."/>
            <person name="Gaidamakova E.K."/>
            <person name="Zhou C.E."/>
            <person name="Stewart B.J."/>
            <person name="Lyman M.G."/>
            <person name="Malfatti S.A."/>
            <person name="Rubinfeld B."/>
            <person name="Courtot M."/>
            <person name="Singh J."/>
            <person name="Dalgard C.L."/>
            <person name="Hamilton T."/>
            <person name="Frey K.G."/>
            <person name="Gunde-Cimerman N."/>
            <person name="Dugan L."/>
            <person name="Daly M.J."/>
        </authorList>
    </citation>
    <scope>NUCLEOTIDE SEQUENCE [LARGE SCALE GENOMIC DNA]</scope>
    <source>
        <strain evidence="11 12">MD1149</strain>
    </source>
</reference>
<dbReference type="GO" id="GO:0032259">
    <property type="term" value="P:methylation"/>
    <property type="evidence" value="ECO:0007669"/>
    <property type="project" value="UniProtKB-KW"/>
</dbReference>
<protein>
    <recommendedName>
        <fullName evidence="4 8">Leucine carboxyl methyltransferase 1</fullName>
        <ecNumber evidence="3 8">2.1.1.233</ecNumber>
    </recommendedName>
</protein>
<keyword evidence="12" id="KW-1185">Reference proteome</keyword>
<dbReference type="SUPFAM" id="SSF53335">
    <property type="entry name" value="S-adenosyl-L-methionine-dependent methyltransferases"/>
    <property type="match status" value="1"/>
</dbReference>
<comment type="caution">
    <text evidence="11">The sequence shown here is derived from an EMBL/GenBank/DDBJ whole genome shotgun (WGS) entry which is preliminary data.</text>
</comment>
<evidence type="ECO:0000256" key="4">
    <source>
        <dbReference type="ARBA" id="ARBA00017497"/>
    </source>
</evidence>
<dbReference type="InterPro" id="IPR016651">
    <property type="entry name" value="LCMT1"/>
</dbReference>
<name>A0A2S5B6E6_9BASI</name>
<evidence type="ECO:0000256" key="1">
    <source>
        <dbReference type="ARBA" id="ARBA00000724"/>
    </source>
</evidence>
<dbReference type="Proteomes" id="UP000237144">
    <property type="component" value="Unassembled WGS sequence"/>
</dbReference>
<keyword evidence="6 8" id="KW-0808">Transferase</keyword>
<feature type="region of interest" description="Disordered" evidence="10">
    <location>
        <begin position="341"/>
        <end position="366"/>
    </location>
</feature>
<evidence type="ECO:0000256" key="2">
    <source>
        <dbReference type="ARBA" id="ARBA00010703"/>
    </source>
</evidence>
<comment type="catalytic activity">
    <reaction evidence="1 8">
        <text>[phosphatase 2A protein]-C-terminal L-leucine + S-adenosyl-L-methionine = [phosphatase 2A protein]-C-terminal L-leucine methyl ester + S-adenosyl-L-homocysteine</text>
        <dbReference type="Rhea" id="RHEA:48544"/>
        <dbReference type="Rhea" id="RHEA-COMP:12134"/>
        <dbReference type="Rhea" id="RHEA-COMP:12135"/>
        <dbReference type="ChEBI" id="CHEBI:57856"/>
        <dbReference type="ChEBI" id="CHEBI:59789"/>
        <dbReference type="ChEBI" id="CHEBI:90516"/>
        <dbReference type="ChEBI" id="CHEBI:90517"/>
        <dbReference type="EC" id="2.1.1.233"/>
    </reaction>
</comment>
<dbReference type="Pfam" id="PF04072">
    <property type="entry name" value="LCM"/>
    <property type="match status" value="1"/>
</dbReference>
<dbReference type="PANTHER" id="PTHR13600">
    <property type="entry name" value="LEUCINE CARBOXYL METHYLTRANSFERASE"/>
    <property type="match status" value="1"/>
</dbReference>
<dbReference type="InterPro" id="IPR029063">
    <property type="entry name" value="SAM-dependent_MTases_sf"/>
</dbReference>
<dbReference type="InterPro" id="IPR007213">
    <property type="entry name" value="Ppm1/Ppm2/Tcmp"/>
</dbReference>
<accession>A0A2S5B6E6</accession>
<sequence length="366" mass="40003">MFPPVQGPASNDAAVRSTDSDALVSRYSAARLGYLSDNYSHHFLSSQQRRSTERRPPLINIGTHARTWAVDNLVEQFLDLHATTDDADSARCQVLSLGAGTDSRFWRFRNQWQQLRRDRAWPCAKWVEVDFAAATATKARTVSSKPELKELLGGNIKIERGGLGISSPLYALVPGDLRQLPDLAAYLVPGASSAPSAPPPLDPSKPTLLLLECVLVYLEPGITDALLDWFCGMFSAPGNAIVTYDPFGLDDQFGIVMRRNLALRSLSLPGADETPTLASLSERLKLAGARGPGGAMTIKQIRDEVIPIEELQRIAKIEQIDEVEELNLVLEHYAVSWANVAPSKTNGGPGHEEDSLQIGLRRRDAA</sequence>
<dbReference type="EMBL" id="PJQD01000050">
    <property type="protein sequence ID" value="POY72315.1"/>
    <property type="molecule type" value="Genomic_DNA"/>
</dbReference>
<dbReference type="OrthoDB" id="203237at2759"/>
<feature type="binding site" evidence="9">
    <location>
        <begin position="176"/>
        <end position="177"/>
    </location>
    <ligand>
        <name>S-adenosyl-L-methionine</name>
        <dbReference type="ChEBI" id="CHEBI:59789"/>
    </ligand>
</feature>
<dbReference type="AlphaFoldDB" id="A0A2S5B6E6"/>
<evidence type="ECO:0000313" key="12">
    <source>
        <dbReference type="Proteomes" id="UP000237144"/>
    </source>
</evidence>
<evidence type="ECO:0000256" key="5">
    <source>
        <dbReference type="ARBA" id="ARBA00022603"/>
    </source>
</evidence>
<dbReference type="PIRSF" id="PIRSF016305">
    <property type="entry name" value="LCM_mtfrase"/>
    <property type="match status" value="1"/>
</dbReference>
<feature type="binding site" evidence="9">
    <location>
        <position position="212"/>
    </location>
    <ligand>
        <name>S-adenosyl-L-methionine</name>
        <dbReference type="ChEBI" id="CHEBI:59789"/>
    </ligand>
</feature>
<evidence type="ECO:0000256" key="6">
    <source>
        <dbReference type="ARBA" id="ARBA00022679"/>
    </source>
</evidence>
<comment type="function">
    <text evidence="8">Methylates the carboxyl group of the C-terminal leucine residue of protein phosphatase 2A catalytic subunits to form alpha-leucine ester residues.</text>
</comment>
<evidence type="ECO:0000256" key="10">
    <source>
        <dbReference type="SAM" id="MobiDB-lite"/>
    </source>
</evidence>
<dbReference type="EC" id="2.1.1.233" evidence="3 8"/>
<evidence type="ECO:0000313" key="11">
    <source>
        <dbReference type="EMBL" id="POY72315.1"/>
    </source>
</evidence>
<proteinExistence type="inferred from homology"/>
<dbReference type="STRING" id="741276.A0A2S5B6E6"/>
<feature type="binding site" evidence="9">
    <location>
        <position position="66"/>
    </location>
    <ligand>
        <name>S-adenosyl-L-methionine</name>
        <dbReference type="ChEBI" id="CHEBI:59789"/>
    </ligand>
</feature>
<comment type="similarity">
    <text evidence="2 8">Belongs to the methyltransferase superfamily. LCMT family.</text>
</comment>
<evidence type="ECO:0000256" key="8">
    <source>
        <dbReference type="PIRNR" id="PIRNR016305"/>
    </source>
</evidence>
<dbReference type="GO" id="GO:0018423">
    <property type="term" value="F:protein C-terminal leucine carboxyl O-methyltransferase activity"/>
    <property type="evidence" value="ECO:0007669"/>
    <property type="project" value="UniProtKB-EC"/>
</dbReference>
<dbReference type="Gene3D" id="3.40.50.150">
    <property type="entry name" value="Vaccinia Virus protein VP39"/>
    <property type="match status" value="1"/>
</dbReference>